<gene>
    <name evidence="2" type="primary">larC</name>
    <name evidence="4" type="ORF">ET989_10655</name>
</gene>
<proteinExistence type="inferred from homology"/>
<feature type="region of interest" description="Disordered" evidence="3">
    <location>
        <begin position="190"/>
        <end position="220"/>
    </location>
</feature>
<comment type="catalytic activity">
    <reaction evidence="2">
        <text>Ni(II)-pyridinium-3,5-bisthiocarboxylate mononucleotide = pyridinium-3,5-bisthiocarboxylate mononucleotide + Ni(2+)</text>
        <dbReference type="Rhea" id="RHEA:54784"/>
        <dbReference type="ChEBI" id="CHEBI:49786"/>
        <dbReference type="ChEBI" id="CHEBI:137372"/>
        <dbReference type="ChEBI" id="CHEBI:137373"/>
        <dbReference type="EC" id="4.99.1.12"/>
    </reaction>
</comment>
<dbReference type="HAMAP" id="MF_01074">
    <property type="entry name" value="LarC"/>
    <property type="match status" value="1"/>
</dbReference>
<dbReference type="PANTHER" id="PTHR36566:SF1">
    <property type="entry name" value="PYRIDINIUM-3,5-BISTHIOCARBOXYLIC ACID MONONUCLEOTIDE NICKEL INSERTION PROTEIN"/>
    <property type="match status" value="1"/>
</dbReference>
<dbReference type="RefSeq" id="WP_131168754.1">
    <property type="nucleotide sequence ID" value="NZ_SDMQ01000010.1"/>
</dbReference>
<reference evidence="4 5" key="1">
    <citation type="submission" date="2019-01" db="EMBL/GenBank/DDBJ databases">
        <title>Lactibacter flavus gen. nov., sp. nov., a novel bacterium of the family Propionibacteriaceae isolated from raw milk and dairy products.</title>
        <authorList>
            <person name="Huptas C."/>
            <person name="Wenning M."/>
            <person name="Breitenwieser F."/>
            <person name="Doll E."/>
            <person name="Von Neubeck M."/>
            <person name="Busse H.-J."/>
            <person name="Scherer S."/>
        </authorList>
    </citation>
    <scope>NUCLEOTIDE SEQUENCE [LARGE SCALE GENOMIC DNA]</scope>
    <source>
        <strain evidence="4 5">KCTC 33808</strain>
    </source>
</reference>
<keyword evidence="2" id="KW-0456">Lyase</keyword>
<dbReference type="OrthoDB" id="9765625at2"/>
<accession>A0A4Q9KDU6</accession>
<dbReference type="Proteomes" id="UP000292373">
    <property type="component" value="Unassembled WGS sequence"/>
</dbReference>
<dbReference type="Gene3D" id="3.30.70.1380">
    <property type="entry name" value="Transcriptional regulatory protein pf0864 domain like"/>
    <property type="match status" value="1"/>
</dbReference>
<evidence type="ECO:0000256" key="1">
    <source>
        <dbReference type="ARBA" id="ARBA00022596"/>
    </source>
</evidence>
<comment type="similarity">
    <text evidence="2">Belongs to the LarC family.</text>
</comment>
<organism evidence="4 5">
    <name type="scientific">Propioniciclava sinopodophylli</name>
    <dbReference type="NCBI Taxonomy" id="1837344"/>
    <lineage>
        <taxon>Bacteria</taxon>
        <taxon>Bacillati</taxon>
        <taxon>Actinomycetota</taxon>
        <taxon>Actinomycetes</taxon>
        <taxon>Propionibacteriales</taxon>
        <taxon>Propionibacteriaceae</taxon>
        <taxon>Propioniciclava</taxon>
    </lineage>
</organism>
<evidence type="ECO:0000256" key="3">
    <source>
        <dbReference type="SAM" id="MobiDB-lite"/>
    </source>
</evidence>
<keyword evidence="5" id="KW-1185">Reference proteome</keyword>
<keyword evidence="1 2" id="KW-0533">Nickel</keyword>
<dbReference type="AlphaFoldDB" id="A0A4Q9KDU6"/>
<dbReference type="EMBL" id="SDMQ01000010">
    <property type="protein sequence ID" value="TBT83769.1"/>
    <property type="molecule type" value="Genomic_DNA"/>
</dbReference>
<evidence type="ECO:0000256" key="2">
    <source>
        <dbReference type="HAMAP-Rule" id="MF_01074"/>
    </source>
</evidence>
<dbReference type="GO" id="GO:0016151">
    <property type="term" value="F:nickel cation binding"/>
    <property type="evidence" value="ECO:0007669"/>
    <property type="project" value="UniProtKB-UniRule"/>
</dbReference>
<name>A0A4Q9KDU6_9ACTN</name>
<dbReference type="Pfam" id="PF01969">
    <property type="entry name" value="Ni_insertion"/>
    <property type="match status" value="1"/>
</dbReference>
<dbReference type="GO" id="GO:0016829">
    <property type="term" value="F:lyase activity"/>
    <property type="evidence" value="ECO:0007669"/>
    <property type="project" value="UniProtKB-UniRule"/>
</dbReference>
<dbReference type="EC" id="4.99.1.12" evidence="2"/>
<dbReference type="InterPro" id="IPR002822">
    <property type="entry name" value="Ni_insertion"/>
</dbReference>
<dbReference type="GO" id="GO:0051604">
    <property type="term" value="P:protein maturation"/>
    <property type="evidence" value="ECO:0007669"/>
    <property type="project" value="UniProtKB-UniRule"/>
</dbReference>
<protein>
    <recommendedName>
        <fullName evidence="2">Pyridinium-3,5-bisthiocarboxylic acid mononucleotide nickel insertion protein</fullName>
        <shortName evidence="2">P2TMN nickel insertion protein</shortName>
        <ecNumber evidence="2">4.99.1.12</ecNumber>
    </recommendedName>
    <alternativeName>
        <fullName evidence="2">Nickel-pincer cofactor biosynthesis protein LarC</fullName>
    </alternativeName>
</protein>
<comment type="function">
    <text evidence="2">Involved in the biosynthesis of a nickel-pincer cofactor ((SCS)Ni(II) pincer complex). Binds Ni(2+), and functions in nickel delivery to pyridinium-3,5-bisthiocarboxylic acid mononucleotide (P2TMN), to form the mature cofactor. Is thus probably required for the activation of nickel-pincer cofactor-dependent enzymes.</text>
</comment>
<evidence type="ECO:0000313" key="4">
    <source>
        <dbReference type="EMBL" id="TBT83769.1"/>
    </source>
</evidence>
<comment type="caution">
    <text evidence="4">The sequence shown here is derived from an EMBL/GenBank/DDBJ whole genome shotgun (WGS) entry which is preliminary data.</text>
</comment>
<sequence length="435" mass="44142">MHAWFDISAGVAGDMLLGALLDAGADVTAVQAAIDAVAPGSVRLESSAVTRGGQRATKARVRVLVDDPPHRQWSSIRAALAGAGLDERAREWALAAFGRLADAEGRVHGVDPDTVHFHEVGALDSIADVVGTCAALVALGVTTVSASPVRLGSGRVRAAHGDIPVPVPAVAELSIGWQVYPTPESGRVVGAGEAHARTGGPAGAHHHHQHDAPAETTTPQAAGELATPTGLAVVRAVASACEPLPGMTVASVGVGAGGKDFAGWPNVVRVVLGEASGVAERGMVEVRANVDDLDPRMWPGVLDALLVAGAADAWLVPIQMKKGRPAFTVHALTGAGARDAVVEVLLTRTTTLGVRESAVERTILDRTWVDVDVLGHAVPVKVGSRAGTILHATPEFSAVAEAARASGLSEADVAHRAQAAALASGLAPGAPLPPA</sequence>
<dbReference type="PANTHER" id="PTHR36566">
    <property type="entry name" value="NICKEL INSERTION PROTEIN-RELATED"/>
    <property type="match status" value="1"/>
</dbReference>
<evidence type="ECO:0000313" key="5">
    <source>
        <dbReference type="Proteomes" id="UP000292373"/>
    </source>
</evidence>